<keyword evidence="5" id="KW-0539">Nucleus</keyword>
<evidence type="ECO:0000256" key="6">
    <source>
        <dbReference type="ARBA" id="ARBA00023315"/>
    </source>
</evidence>
<dbReference type="GO" id="GO:0005634">
    <property type="term" value="C:nucleus"/>
    <property type="evidence" value="ECO:0007669"/>
    <property type="project" value="UniProtKB-SubCell"/>
</dbReference>
<accession>A0A6H5IGX3</accession>
<evidence type="ECO:0000313" key="8">
    <source>
        <dbReference type="EMBL" id="CAB0037442.1"/>
    </source>
</evidence>
<dbReference type="GO" id="GO:0010485">
    <property type="term" value="F:histone H4 acetyltransferase activity"/>
    <property type="evidence" value="ECO:0007669"/>
    <property type="project" value="InterPro"/>
</dbReference>
<evidence type="ECO:0000313" key="9">
    <source>
        <dbReference type="Proteomes" id="UP000479190"/>
    </source>
</evidence>
<dbReference type="InterPro" id="IPR016181">
    <property type="entry name" value="Acyl_CoA_acyltransferase"/>
</dbReference>
<dbReference type="SUPFAM" id="SSF55729">
    <property type="entry name" value="Acyl-CoA N-acyltransferases (Nat)"/>
    <property type="match status" value="1"/>
</dbReference>
<comment type="subcellular location">
    <subcellularLocation>
        <location evidence="2">Cytoplasm</location>
    </subcellularLocation>
    <subcellularLocation>
        <location evidence="1">Nucleus</location>
    </subcellularLocation>
</comment>
<keyword evidence="7" id="KW-1133">Transmembrane helix</keyword>
<dbReference type="AlphaFoldDB" id="A0A6H5IGX3"/>
<evidence type="ECO:0000256" key="4">
    <source>
        <dbReference type="ARBA" id="ARBA00022679"/>
    </source>
</evidence>
<keyword evidence="6" id="KW-0012">Acyltransferase</keyword>
<dbReference type="EMBL" id="CADCXV010000854">
    <property type="protein sequence ID" value="CAB0037442.1"/>
    <property type="molecule type" value="Genomic_DNA"/>
</dbReference>
<evidence type="ECO:0008006" key="10">
    <source>
        <dbReference type="Google" id="ProtNLM"/>
    </source>
</evidence>
<dbReference type="Proteomes" id="UP000479190">
    <property type="component" value="Unassembled WGS sequence"/>
</dbReference>
<organism evidence="8 9">
    <name type="scientific">Trichogramma brassicae</name>
    <dbReference type="NCBI Taxonomy" id="86971"/>
    <lineage>
        <taxon>Eukaryota</taxon>
        <taxon>Metazoa</taxon>
        <taxon>Ecdysozoa</taxon>
        <taxon>Arthropoda</taxon>
        <taxon>Hexapoda</taxon>
        <taxon>Insecta</taxon>
        <taxon>Pterygota</taxon>
        <taxon>Neoptera</taxon>
        <taxon>Endopterygota</taxon>
        <taxon>Hymenoptera</taxon>
        <taxon>Apocrita</taxon>
        <taxon>Proctotrupomorpha</taxon>
        <taxon>Chalcidoidea</taxon>
        <taxon>Trichogrammatidae</taxon>
        <taxon>Trichogramma</taxon>
    </lineage>
</organism>
<sequence>NKTPAAPVHQLHLDESVTQQQRTTNVVTRESEAGLSNIDTTSCCYCELYACLRYKRASERRLPVHRTTYAHSRPSTRDSTTIPLSMEKRRLALPKTAREYVQVYTGRKVLSVSKRADCAFARASLHIKYRALAGFCKPRRETSEARSSHHRVTASKLATLVPQSPLSLMSSYQQYLSATLKLTEKIDCLNVYQYHTVIFYRNLTYTIAKYSFQRVCLIKYAHHASAQALSFGKMGLSSKCFKFLHFNVIFFLYSLIDLTTGFPVIVKTRRFFISATIWNYLNFTRSDWKLHKVRQSTHSGFLAIVSNSSNVSGSCQDLASCGCTPAVDYELQLEPSARRKGLGRFMMQCLEVMASNNQMQKLVLTVLKKNVSACSFSLNKGKI</sequence>
<dbReference type="GO" id="GO:0043998">
    <property type="term" value="F:histone H2A acetyltransferase activity"/>
    <property type="evidence" value="ECO:0007669"/>
    <property type="project" value="InterPro"/>
</dbReference>
<dbReference type="InterPro" id="IPR039949">
    <property type="entry name" value="NAA40"/>
</dbReference>
<evidence type="ECO:0000256" key="5">
    <source>
        <dbReference type="ARBA" id="ARBA00023242"/>
    </source>
</evidence>
<protein>
    <recommendedName>
        <fullName evidence="10">N-alpha-acetyltransferase 40</fullName>
    </recommendedName>
</protein>
<feature type="non-terminal residue" evidence="8">
    <location>
        <position position="1"/>
    </location>
</feature>
<dbReference type="GO" id="GO:0005737">
    <property type="term" value="C:cytoplasm"/>
    <property type="evidence" value="ECO:0007669"/>
    <property type="project" value="UniProtKB-SubCell"/>
</dbReference>
<evidence type="ECO:0000256" key="1">
    <source>
        <dbReference type="ARBA" id="ARBA00004123"/>
    </source>
</evidence>
<keyword evidence="9" id="KW-1185">Reference proteome</keyword>
<dbReference type="Gene3D" id="3.40.630.30">
    <property type="match status" value="1"/>
</dbReference>
<name>A0A6H5IGX3_9HYME</name>
<dbReference type="PANTHER" id="PTHR20531">
    <property type="entry name" value="N-ALPHA-ACETYLTRANSFERASE 40"/>
    <property type="match status" value="1"/>
</dbReference>
<evidence type="ECO:0000256" key="7">
    <source>
        <dbReference type="SAM" id="Phobius"/>
    </source>
</evidence>
<dbReference type="PANTHER" id="PTHR20531:SF1">
    <property type="entry name" value="N-ALPHA-ACETYLTRANSFERASE 40"/>
    <property type="match status" value="1"/>
</dbReference>
<feature type="transmembrane region" description="Helical" evidence="7">
    <location>
        <begin position="243"/>
        <end position="266"/>
    </location>
</feature>
<proteinExistence type="predicted"/>
<gene>
    <name evidence="8" type="ORF">TBRA_LOCUS9271</name>
</gene>
<dbReference type="GO" id="GO:1990189">
    <property type="term" value="F:protein N-terminal-serine acetyltransferase activity"/>
    <property type="evidence" value="ECO:0007669"/>
    <property type="project" value="TreeGrafter"/>
</dbReference>
<keyword evidence="7" id="KW-0812">Transmembrane</keyword>
<keyword evidence="3" id="KW-0963">Cytoplasm</keyword>
<reference evidence="8 9" key="1">
    <citation type="submission" date="2020-02" db="EMBL/GenBank/DDBJ databases">
        <authorList>
            <person name="Ferguson B K."/>
        </authorList>
    </citation>
    <scope>NUCLEOTIDE SEQUENCE [LARGE SCALE GENOMIC DNA]</scope>
</reference>
<keyword evidence="4" id="KW-0808">Transferase</keyword>
<evidence type="ECO:0000256" key="2">
    <source>
        <dbReference type="ARBA" id="ARBA00004496"/>
    </source>
</evidence>
<dbReference type="OrthoDB" id="424551at2759"/>
<evidence type="ECO:0000256" key="3">
    <source>
        <dbReference type="ARBA" id="ARBA00022490"/>
    </source>
</evidence>
<keyword evidence="7" id="KW-0472">Membrane</keyword>